<proteinExistence type="predicted"/>
<organism evidence="1 2">
    <name type="scientific">Phlebia brevispora</name>
    <dbReference type="NCBI Taxonomy" id="194682"/>
    <lineage>
        <taxon>Eukaryota</taxon>
        <taxon>Fungi</taxon>
        <taxon>Dikarya</taxon>
        <taxon>Basidiomycota</taxon>
        <taxon>Agaricomycotina</taxon>
        <taxon>Agaricomycetes</taxon>
        <taxon>Polyporales</taxon>
        <taxon>Meruliaceae</taxon>
        <taxon>Phlebia</taxon>
    </lineage>
</organism>
<keyword evidence="2" id="KW-1185">Reference proteome</keyword>
<evidence type="ECO:0000313" key="2">
    <source>
        <dbReference type="Proteomes" id="UP001148662"/>
    </source>
</evidence>
<reference evidence="1" key="1">
    <citation type="submission" date="2022-07" db="EMBL/GenBank/DDBJ databases">
        <title>Genome Sequence of Phlebia brevispora.</title>
        <authorList>
            <person name="Buettner E."/>
        </authorList>
    </citation>
    <scope>NUCLEOTIDE SEQUENCE</scope>
    <source>
        <strain evidence="1">MPL23</strain>
    </source>
</reference>
<dbReference type="EMBL" id="JANHOG010000036">
    <property type="protein sequence ID" value="KAJ3559257.1"/>
    <property type="molecule type" value="Genomic_DNA"/>
</dbReference>
<evidence type="ECO:0000313" key="1">
    <source>
        <dbReference type="EMBL" id="KAJ3559257.1"/>
    </source>
</evidence>
<dbReference type="Proteomes" id="UP001148662">
    <property type="component" value="Unassembled WGS sequence"/>
</dbReference>
<sequence>MSTEEEEVSPYELLGVGVESTEAEIKTAYRQRSLKVHPDRNRGNPDAARKFHGLNQAYELLLDPLRRMALDAKIRIQEARKTRFAQYDTKRKNLVEELEERERAFKKARLDKDQKQKQVWRENERIMEEGRILREQREKERIRREAEITRAQDRERSELEPPSLGSLDTTVRLKFTLAACPTLTSPESIGALLSQFGPTEASEIVISLKPAPPKKAKRGTALVPFKQIGDAFASVCASGREKCGLKDVEISWAGGKEPELIGWLKKMGKLGGPNAPSRTASPAPVSASVPRNQPSSSPAQAKPPSGSTPFSTFPSSFPDLPDTAPSIAATTTVPGLDYESLTLMRLRQAERERLEREIREREAQEE</sequence>
<gene>
    <name evidence="1" type="ORF">NM688_g450</name>
</gene>
<comment type="caution">
    <text evidence="1">The sequence shown here is derived from an EMBL/GenBank/DDBJ whole genome shotgun (WGS) entry which is preliminary data.</text>
</comment>
<name>A0ACC1TEF5_9APHY</name>
<protein>
    <submittedName>
        <fullName evidence="1">Uncharacterized protein</fullName>
    </submittedName>
</protein>
<accession>A0ACC1TEF5</accession>